<dbReference type="GO" id="GO:0016746">
    <property type="term" value="F:acyltransferase activity"/>
    <property type="evidence" value="ECO:0007669"/>
    <property type="project" value="UniProtKB-KW"/>
</dbReference>
<comment type="caution">
    <text evidence="4">The sequence shown here is derived from an EMBL/GenBank/DDBJ whole genome shotgun (WGS) entry which is preliminary data.</text>
</comment>
<dbReference type="PANTHER" id="PTHR31623">
    <property type="entry name" value="F21J9.9"/>
    <property type="match status" value="1"/>
</dbReference>
<evidence type="ECO:0000256" key="3">
    <source>
        <dbReference type="ARBA" id="ARBA00023315"/>
    </source>
</evidence>
<proteinExistence type="inferred from homology"/>
<dbReference type="AlphaFoldDB" id="A0AAD4X3K4"/>
<keyword evidence="3" id="KW-0012">Acyltransferase</keyword>
<accession>A0AAD4X3K4</accession>
<gene>
    <name evidence="4" type="ORF">MKW98_016368</name>
</gene>
<evidence type="ECO:0000256" key="2">
    <source>
        <dbReference type="ARBA" id="ARBA00022679"/>
    </source>
</evidence>
<organism evidence="4 5">
    <name type="scientific">Papaver atlanticum</name>
    <dbReference type="NCBI Taxonomy" id="357466"/>
    <lineage>
        <taxon>Eukaryota</taxon>
        <taxon>Viridiplantae</taxon>
        <taxon>Streptophyta</taxon>
        <taxon>Embryophyta</taxon>
        <taxon>Tracheophyta</taxon>
        <taxon>Spermatophyta</taxon>
        <taxon>Magnoliopsida</taxon>
        <taxon>Ranunculales</taxon>
        <taxon>Papaveraceae</taxon>
        <taxon>Papaveroideae</taxon>
        <taxon>Papaver</taxon>
    </lineage>
</organism>
<keyword evidence="2" id="KW-0808">Transferase</keyword>
<comment type="similarity">
    <text evidence="1">Belongs to the plant acyltransferase family.</text>
</comment>
<keyword evidence="5" id="KW-1185">Reference proteome</keyword>
<dbReference type="InterPro" id="IPR023213">
    <property type="entry name" value="CAT-like_dom_sf"/>
</dbReference>
<reference evidence="4" key="1">
    <citation type="submission" date="2022-04" db="EMBL/GenBank/DDBJ databases">
        <title>A functionally conserved STORR gene fusion in Papaver species that diverged 16.8 million years ago.</title>
        <authorList>
            <person name="Catania T."/>
        </authorList>
    </citation>
    <scope>NUCLEOTIDE SEQUENCE</scope>
    <source>
        <strain evidence="4">S-188037</strain>
    </source>
</reference>
<sequence>MKVQVISKEFIKPSTPTPPHLRNFKLSLLDQLLPPLYVPIVMFYPAKDGHESNNNDQCSKANILKKSLSETLTRFYPIAGRIRDNILVECNDEGVDYIEAKVDAVMSDFMSLDVIHQLHPSYIVLDDLAKEAQLAVQVTMFDCGGIALSICSSHKIIDGCTSTTFLNSWAATARVALNSEIVHPTFDAAAIFPALPSGVQVVSTLESDDRLQGENVVTKRFLFSASKITALRARIAESRSSNILSKYTSRSEAVSALVWKSFMETSRVKVTREHTFSAAASTKPIVRSIANFVVNLRARLNPPLPHVSFGNIIMDATAESMIIDHGENPLGFVETLDGLISQLRLGVTKIDDEYIRKLQEGDVEFLKSLDEASHPSNGEGDENGERVQICWISSLCRLPFYEIDFGWGKPSWVALNSFSEYKNSVFLMDTKCGTGIEAWVSLEEEDMAILEEDQDLLHYAKTMA</sequence>
<dbReference type="EMBL" id="JAJJMB010017679">
    <property type="protein sequence ID" value="KAI3836064.1"/>
    <property type="molecule type" value="Genomic_DNA"/>
</dbReference>
<dbReference type="Proteomes" id="UP001202328">
    <property type="component" value="Unassembled WGS sequence"/>
</dbReference>
<evidence type="ECO:0000313" key="4">
    <source>
        <dbReference type="EMBL" id="KAI3836064.1"/>
    </source>
</evidence>
<evidence type="ECO:0000313" key="5">
    <source>
        <dbReference type="Proteomes" id="UP001202328"/>
    </source>
</evidence>
<dbReference type="Gene3D" id="3.30.559.10">
    <property type="entry name" value="Chloramphenicol acetyltransferase-like domain"/>
    <property type="match status" value="2"/>
</dbReference>
<name>A0AAD4X3K4_9MAGN</name>
<dbReference type="PANTHER" id="PTHR31623:SF17">
    <property type="entry name" value="F21J9.9"/>
    <property type="match status" value="1"/>
</dbReference>
<protein>
    <submittedName>
        <fullName evidence="4">Uncharacterized protein</fullName>
    </submittedName>
</protein>
<dbReference type="Pfam" id="PF02458">
    <property type="entry name" value="Transferase"/>
    <property type="match status" value="1"/>
</dbReference>
<evidence type="ECO:0000256" key="1">
    <source>
        <dbReference type="ARBA" id="ARBA00009861"/>
    </source>
</evidence>